<evidence type="ECO:0000313" key="3">
    <source>
        <dbReference type="Proteomes" id="UP001232245"/>
    </source>
</evidence>
<organism evidence="2 3">
    <name type="scientific">Metabacillus niabensis</name>
    <dbReference type="NCBI Taxonomy" id="324854"/>
    <lineage>
        <taxon>Bacteria</taxon>
        <taxon>Bacillati</taxon>
        <taxon>Bacillota</taxon>
        <taxon>Bacilli</taxon>
        <taxon>Bacillales</taxon>
        <taxon>Bacillaceae</taxon>
        <taxon>Metabacillus</taxon>
    </lineage>
</organism>
<dbReference type="RefSeq" id="WP_174879689.1">
    <property type="nucleotide sequence ID" value="NZ_CADEPK010000041.1"/>
</dbReference>
<keyword evidence="3" id="KW-1185">Reference proteome</keyword>
<dbReference type="InterPro" id="IPR002477">
    <property type="entry name" value="Peptidoglycan-bd-like"/>
</dbReference>
<reference evidence="2 3" key="1">
    <citation type="submission" date="2023-07" db="EMBL/GenBank/DDBJ databases">
        <title>Genomic Encyclopedia of Type Strains, Phase IV (KMG-IV): sequencing the most valuable type-strain genomes for metagenomic binning, comparative biology and taxonomic classification.</title>
        <authorList>
            <person name="Goeker M."/>
        </authorList>
    </citation>
    <scope>NUCLEOTIDE SEQUENCE [LARGE SCALE GENOMIC DNA]</scope>
    <source>
        <strain evidence="2 3">DSM 17723</strain>
    </source>
</reference>
<dbReference type="CDD" id="cd02696">
    <property type="entry name" value="MurNAc-LAA"/>
    <property type="match status" value="1"/>
</dbReference>
<dbReference type="InterPro" id="IPR036365">
    <property type="entry name" value="PGBD-like_sf"/>
</dbReference>
<dbReference type="InterPro" id="IPR002508">
    <property type="entry name" value="MurNAc-LAA_cat"/>
</dbReference>
<dbReference type="InterPro" id="IPR050695">
    <property type="entry name" value="N-acetylmuramoyl_amidase_3"/>
</dbReference>
<dbReference type="InterPro" id="IPR036366">
    <property type="entry name" value="PGBDSf"/>
</dbReference>
<dbReference type="Pfam" id="PF01471">
    <property type="entry name" value="PG_binding_1"/>
    <property type="match status" value="2"/>
</dbReference>
<evidence type="ECO:0000259" key="1">
    <source>
        <dbReference type="SMART" id="SM00646"/>
    </source>
</evidence>
<evidence type="ECO:0000313" key="2">
    <source>
        <dbReference type="EMBL" id="MDQ0228241.1"/>
    </source>
</evidence>
<proteinExistence type="predicted"/>
<dbReference type="Pfam" id="PF01520">
    <property type="entry name" value="Amidase_3"/>
    <property type="match status" value="1"/>
</dbReference>
<dbReference type="Gene3D" id="1.10.101.10">
    <property type="entry name" value="PGBD-like superfamily/PGBD"/>
    <property type="match status" value="2"/>
</dbReference>
<dbReference type="SMART" id="SM00646">
    <property type="entry name" value="Ami_3"/>
    <property type="match status" value="1"/>
</dbReference>
<comment type="caution">
    <text evidence="2">The sequence shown here is derived from an EMBL/GenBank/DDBJ whole genome shotgun (WGS) entry which is preliminary data.</text>
</comment>
<dbReference type="Proteomes" id="UP001232245">
    <property type="component" value="Unassembled WGS sequence"/>
</dbReference>
<gene>
    <name evidence="2" type="ORF">J2S02_004621</name>
</gene>
<feature type="domain" description="MurNAc-LAA" evidence="1">
    <location>
        <begin position="63"/>
        <end position="171"/>
    </location>
</feature>
<sequence>MKIVISSGHGLHVRGANNFIDEVNEARRVVSQVVKYLKELQVEVIEYHDNTSKTQRDNINRIVALHNSLERDLDVSVHLNAASKTDDPRGVEVLYVSESGRVITEKVSDAIARASGLRNRGAKKRSDLVFLNNTKKTAIIIEVCFVDSKADVEIYHNKFNEICKAIAESLTGKETEGVTTVQAPKAEVKTEVVTKPSESKPASSGNSYIKKFQEWLKNEYKYQIALDGIFGPKTKKIALMALQTELNRQFNAGLIVDGIWGPRTKDAILTVSSGAKGNITRVIQGMLYCLGYDPKGFDGIFGNGTYFAVIAFQKNNKLTQDGVVGKNTFAKMFK</sequence>
<dbReference type="PANTHER" id="PTHR30404:SF8">
    <property type="entry name" value="AUTOLYSIN PH-RELATED"/>
    <property type="match status" value="1"/>
</dbReference>
<dbReference type="PANTHER" id="PTHR30404">
    <property type="entry name" value="N-ACETYLMURAMOYL-L-ALANINE AMIDASE"/>
    <property type="match status" value="1"/>
</dbReference>
<dbReference type="EMBL" id="JAUSTZ010000017">
    <property type="protein sequence ID" value="MDQ0228241.1"/>
    <property type="molecule type" value="Genomic_DNA"/>
</dbReference>
<dbReference type="SUPFAM" id="SSF47090">
    <property type="entry name" value="PGBD-like"/>
    <property type="match status" value="2"/>
</dbReference>
<protein>
    <submittedName>
        <fullName evidence="2">Peptidoglycan hydrolase-like protein with peptidoglycan-binding domain/uncharacterized protein YutE (UPF0331/DUF86 family)</fullName>
    </submittedName>
</protein>
<name>A0ABT9Z7K4_9BACI</name>
<accession>A0ABT9Z7K4</accession>
<dbReference type="Gene3D" id="3.40.630.40">
    <property type="entry name" value="Zn-dependent exopeptidases"/>
    <property type="match status" value="1"/>
</dbReference>
<dbReference type="SUPFAM" id="SSF53187">
    <property type="entry name" value="Zn-dependent exopeptidases"/>
    <property type="match status" value="1"/>
</dbReference>